<dbReference type="OrthoDB" id="9815246at2"/>
<dbReference type="InterPro" id="IPR012809">
    <property type="entry name" value="ECF_CbiQ"/>
</dbReference>
<keyword evidence="8" id="KW-1185">Reference proteome</keyword>
<feature type="transmembrane region" description="Helical" evidence="6">
    <location>
        <begin position="244"/>
        <end position="264"/>
    </location>
</feature>
<keyword evidence="5 6" id="KW-0472">Membrane</keyword>
<dbReference type="EMBL" id="AUZM01000005">
    <property type="protein sequence ID" value="ERT09102.1"/>
    <property type="molecule type" value="Genomic_DNA"/>
</dbReference>
<comment type="caution">
    <text evidence="7">The sequence shown here is derived from an EMBL/GenBank/DDBJ whole genome shotgun (WGS) entry which is preliminary data.</text>
</comment>
<comment type="subcellular location">
    <subcellularLocation>
        <location evidence="1">Cell membrane</location>
        <topology evidence="1">Multi-pass membrane protein</topology>
    </subcellularLocation>
</comment>
<dbReference type="GO" id="GO:0006824">
    <property type="term" value="P:cobalt ion transport"/>
    <property type="evidence" value="ECO:0007669"/>
    <property type="project" value="InterPro"/>
</dbReference>
<evidence type="ECO:0000256" key="4">
    <source>
        <dbReference type="ARBA" id="ARBA00022989"/>
    </source>
</evidence>
<dbReference type="CDD" id="cd16914">
    <property type="entry name" value="EcfT"/>
    <property type="match status" value="1"/>
</dbReference>
<keyword evidence="2" id="KW-1003">Cell membrane</keyword>
<keyword evidence="4 6" id="KW-1133">Transmembrane helix</keyword>
<evidence type="ECO:0000313" key="8">
    <source>
        <dbReference type="Proteomes" id="UP000017127"/>
    </source>
</evidence>
<dbReference type="Proteomes" id="UP000017127">
    <property type="component" value="Unassembled WGS sequence"/>
</dbReference>
<keyword evidence="3 6" id="KW-0812">Transmembrane</keyword>
<protein>
    <submittedName>
        <fullName evidence="7">Cobalt ABC transporter, permease protein CbiQ</fullName>
    </submittedName>
</protein>
<dbReference type="PANTHER" id="PTHR43723:SF1">
    <property type="entry name" value="COBALT TRANSPORT PROTEIN CBIQ"/>
    <property type="match status" value="1"/>
</dbReference>
<reference evidence="7 8" key="1">
    <citation type="journal article" date="2013" name="Front. Microbiol.">
        <title>Comparative genomic analyses of the cyanobacterium, Lyngbya aestuarii BL J, a powerful hydrogen producer.</title>
        <authorList>
            <person name="Kothari A."/>
            <person name="Vaughn M."/>
            <person name="Garcia-Pichel F."/>
        </authorList>
    </citation>
    <scope>NUCLEOTIDE SEQUENCE [LARGE SCALE GENOMIC DNA]</scope>
    <source>
        <strain evidence="7 8">BL J</strain>
    </source>
</reference>
<gene>
    <name evidence="7" type="ORF">M595_0922</name>
</gene>
<dbReference type="NCBIfam" id="TIGR02454">
    <property type="entry name" value="ECF_T_CbiQ"/>
    <property type="match status" value="1"/>
</dbReference>
<evidence type="ECO:0000256" key="5">
    <source>
        <dbReference type="ARBA" id="ARBA00023136"/>
    </source>
</evidence>
<evidence type="ECO:0000313" key="7">
    <source>
        <dbReference type="EMBL" id="ERT09102.1"/>
    </source>
</evidence>
<feature type="transmembrane region" description="Helical" evidence="6">
    <location>
        <begin position="68"/>
        <end position="88"/>
    </location>
</feature>
<feature type="transmembrane region" description="Helical" evidence="6">
    <location>
        <begin position="23"/>
        <end position="56"/>
    </location>
</feature>
<evidence type="ECO:0000256" key="2">
    <source>
        <dbReference type="ARBA" id="ARBA00022475"/>
    </source>
</evidence>
<dbReference type="InterPro" id="IPR003339">
    <property type="entry name" value="ABC/ECF_trnsptr_transmembrane"/>
</dbReference>
<proteinExistence type="predicted"/>
<accession>U7QPA0</accession>
<dbReference type="RefSeq" id="WP_023064647.1">
    <property type="nucleotide sequence ID" value="NZ_AUZM01000005.1"/>
</dbReference>
<feature type="transmembrane region" description="Helical" evidence="6">
    <location>
        <begin position="119"/>
        <end position="143"/>
    </location>
</feature>
<name>U7QPA0_9CYAN</name>
<sequence>MHHQIDSLAYTNRLRYLPPEHKLLFGITLFCLSWAAPSPLQLLITVWIAIWIVIYARIPASVYLKLQAIPLGFWLTSVPALVLAGVGLSDMESVQTDVFWGINFGHFFLYLSQQGLQQITILFTRSLVLTSCMYFILLTVPFVEIVRILKKIGCPSLITELLTLMYRFIFLLTETASELLTAQQARIGYCNWKTGIRSIGIVVSQLLRRTLENYRQISLGLTSRGFTGELKVWYIRRYKPDFRYIIEAICGCVLLFVNIGWHYVSRI</sequence>
<dbReference type="Pfam" id="PF02361">
    <property type="entry name" value="CbiQ"/>
    <property type="match status" value="1"/>
</dbReference>
<evidence type="ECO:0000256" key="1">
    <source>
        <dbReference type="ARBA" id="ARBA00004651"/>
    </source>
</evidence>
<organism evidence="7 8">
    <name type="scientific">Lyngbya aestuarii BL J</name>
    <dbReference type="NCBI Taxonomy" id="1348334"/>
    <lineage>
        <taxon>Bacteria</taxon>
        <taxon>Bacillati</taxon>
        <taxon>Cyanobacteriota</taxon>
        <taxon>Cyanophyceae</taxon>
        <taxon>Oscillatoriophycideae</taxon>
        <taxon>Oscillatoriales</taxon>
        <taxon>Microcoleaceae</taxon>
        <taxon>Lyngbya</taxon>
    </lineage>
</organism>
<dbReference type="PANTHER" id="PTHR43723">
    <property type="entry name" value="COBALT TRANSPORT PROTEIN CBIQ"/>
    <property type="match status" value="1"/>
</dbReference>
<dbReference type="InterPro" id="IPR052770">
    <property type="entry name" value="Cobalt_transport_CbiQ"/>
</dbReference>
<dbReference type="GO" id="GO:0043190">
    <property type="term" value="C:ATP-binding cassette (ABC) transporter complex"/>
    <property type="evidence" value="ECO:0007669"/>
    <property type="project" value="InterPro"/>
</dbReference>
<dbReference type="PATRIC" id="fig|1348334.3.peg.901"/>
<evidence type="ECO:0000256" key="3">
    <source>
        <dbReference type="ARBA" id="ARBA00022692"/>
    </source>
</evidence>
<dbReference type="AlphaFoldDB" id="U7QPA0"/>
<evidence type="ECO:0000256" key="6">
    <source>
        <dbReference type="SAM" id="Phobius"/>
    </source>
</evidence>